<comment type="pathway">
    <text evidence="7">Carbohydrate biosynthesis; dTDP-L-rhamnose biosynthesis.</text>
</comment>
<dbReference type="SUPFAM" id="SSF51182">
    <property type="entry name" value="RmlC-like cupins"/>
    <property type="match status" value="1"/>
</dbReference>
<dbReference type="InterPro" id="IPR000888">
    <property type="entry name" value="RmlC-like"/>
</dbReference>
<proteinExistence type="inferred from homology"/>
<organism evidence="8">
    <name type="scientific">Hydrogenobacter sp</name>
    <dbReference type="NCBI Taxonomy" id="2152829"/>
    <lineage>
        <taxon>Bacteria</taxon>
        <taxon>Pseudomonadati</taxon>
        <taxon>Aquificota</taxon>
        <taxon>Aquificia</taxon>
        <taxon>Aquificales</taxon>
        <taxon>Aquificaceae</taxon>
        <taxon>Hydrogenobacter</taxon>
    </lineage>
</organism>
<dbReference type="PANTHER" id="PTHR21047">
    <property type="entry name" value="DTDP-6-DEOXY-D-GLUCOSE-3,5 EPIMERASE"/>
    <property type="match status" value="1"/>
</dbReference>
<evidence type="ECO:0000313" key="8">
    <source>
        <dbReference type="EMBL" id="HEW45953.1"/>
    </source>
</evidence>
<dbReference type="GO" id="GO:0005829">
    <property type="term" value="C:cytosol"/>
    <property type="evidence" value="ECO:0007669"/>
    <property type="project" value="TreeGrafter"/>
</dbReference>
<feature type="site" description="Participates in a stacking interaction with the thymidine ring of dTDP-4-oxo-6-deoxyglucose" evidence="6">
    <location>
        <position position="140"/>
    </location>
</feature>
<reference evidence="8" key="1">
    <citation type="journal article" date="2020" name="mSystems">
        <title>Genome- and Community-Level Interaction Insights into Carbon Utilization and Element Cycling Functions of Hydrothermarchaeota in Hydrothermal Sediment.</title>
        <authorList>
            <person name="Zhou Z."/>
            <person name="Liu Y."/>
            <person name="Xu W."/>
            <person name="Pan J."/>
            <person name="Luo Z.H."/>
            <person name="Li M."/>
        </authorList>
    </citation>
    <scope>NUCLEOTIDE SEQUENCE [LARGE SCALE GENOMIC DNA]</scope>
    <source>
        <strain evidence="8">SpSt-132</strain>
    </source>
</reference>
<dbReference type="PANTHER" id="PTHR21047:SF2">
    <property type="entry name" value="THYMIDINE DIPHOSPHO-4-KETO-RHAMNOSE 3,5-EPIMERASE"/>
    <property type="match status" value="1"/>
</dbReference>
<accession>A0A7C2ZNZ5</accession>
<dbReference type="InterPro" id="IPR014710">
    <property type="entry name" value="RmlC-like_jellyroll"/>
</dbReference>
<dbReference type="NCBIfam" id="TIGR01221">
    <property type="entry name" value="rmlC"/>
    <property type="match status" value="1"/>
</dbReference>
<dbReference type="CDD" id="cd00438">
    <property type="entry name" value="cupin_RmlC"/>
    <property type="match status" value="1"/>
</dbReference>
<evidence type="ECO:0000256" key="7">
    <source>
        <dbReference type="RuleBase" id="RU364069"/>
    </source>
</evidence>
<keyword evidence="7 8" id="KW-0413">Isomerase</keyword>
<dbReference type="UniPathway" id="UPA00124"/>
<comment type="caution">
    <text evidence="8">The sequence shown here is derived from an EMBL/GenBank/DDBJ whole genome shotgun (WGS) entry which is preliminary data.</text>
</comment>
<dbReference type="EMBL" id="DSFP01000038">
    <property type="protein sequence ID" value="HEW45953.1"/>
    <property type="molecule type" value="Genomic_DNA"/>
</dbReference>
<dbReference type="GO" id="GO:0008830">
    <property type="term" value="F:dTDP-4-dehydrorhamnose 3,5-epimerase activity"/>
    <property type="evidence" value="ECO:0007669"/>
    <property type="project" value="UniProtKB-UniRule"/>
</dbReference>
<dbReference type="GO" id="GO:0000271">
    <property type="term" value="P:polysaccharide biosynthetic process"/>
    <property type="evidence" value="ECO:0007669"/>
    <property type="project" value="TreeGrafter"/>
</dbReference>
<name>A0A7C2ZNZ5_9AQUI</name>
<dbReference type="GO" id="GO:0019305">
    <property type="term" value="P:dTDP-rhamnose biosynthetic process"/>
    <property type="evidence" value="ECO:0007669"/>
    <property type="project" value="UniProtKB-UniRule"/>
</dbReference>
<evidence type="ECO:0000256" key="3">
    <source>
        <dbReference type="ARBA" id="ARBA00012098"/>
    </source>
</evidence>
<dbReference type="Pfam" id="PF00908">
    <property type="entry name" value="dTDP_sugar_isom"/>
    <property type="match status" value="1"/>
</dbReference>
<dbReference type="AlphaFoldDB" id="A0A7C2ZNZ5"/>
<comment type="similarity">
    <text evidence="7">Belongs to the dTDP-4-dehydrorhamnose 3,5-epimerase family.</text>
</comment>
<feature type="active site" description="Proton acceptor" evidence="5">
    <location>
        <position position="63"/>
    </location>
</feature>
<dbReference type="Gene3D" id="2.60.120.10">
    <property type="entry name" value="Jelly Rolls"/>
    <property type="match status" value="1"/>
</dbReference>
<evidence type="ECO:0000256" key="2">
    <source>
        <dbReference type="ARBA" id="ARBA00001997"/>
    </source>
</evidence>
<evidence type="ECO:0000256" key="5">
    <source>
        <dbReference type="PIRSR" id="PIRSR600888-1"/>
    </source>
</evidence>
<feature type="active site" description="Proton donor" evidence="5">
    <location>
        <position position="133"/>
    </location>
</feature>
<comment type="catalytic activity">
    <reaction evidence="1 7">
        <text>dTDP-4-dehydro-6-deoxy-alpha-D-glucose = dTDP-4-dehydro-beta-L-rhamnose</text>
        <dbReference type="Rhea" id="RHEA:16969"/>
        <dbReference type="ChEBI" id="CHEBI:57649"/>
        <dbReference type="ChEBI" id="CHEBI:62830"/>
        <dbReference type="EC" id="5.1.3.13"/>
    </reaction>
</comment>
<evidence type="ECO:0000256" key="1">
    <source>
        <dbReference type="ARBA" id="ARBA00001298"/>
    </source>
</evidence>
<comment type="subunit">
    <text evidence="7">Homodimer.</text>
</comment>
<evidence type="ECO:0000256" key="4">
    <source>
        <dbReference type="ARBA" id="ARBA00019595"/>
    </source>
</evidence>
<comment type="function">
    <text evidence="2 7">Catalyzes the epimerization of the C3' and C5'positions of dTDP-6-deoxy-D-xylo-4-hexulose, forming dTDP-6-deoxy-L-lyxo-4-hexulose.</text>
</comment>
<protein>
    <recommendedName>
        <fullName evidence="4 7">dTDP-4-dehydrorhamnose 3,5-epimerase</fullName>
        <ecNumber evidence="3 7">5.1.3.13</ecNumber>
    </recommendedName>
    <alternativeName>
        <fullName evidence="7">Thymidine diphospho-4-keto-rhamnose 3,5-epimerase</fullName>
    </alternativeName>
</protein>
<sequence>MPFEFERLELEGLVLIRPKVFRDERGFFLEFYKRSEFYKNGIEVEFLQDNHSASVKGTLRGLHYQKKPKVQGKLVRCVKGEIFDVAVDIRKGSKTFGKWFGIRLSEENQLMLWIPPGFAHGFLVLSDYAEVIYKVSHSEYSPGHDAGIRFDDPDLAIDWPIKDPNLLILSEKDKRLPYLKDLKEEDLL</sequence>
<dbReference type="EC" id="5.1.3.13" evidence="3 7"/>
<gene>
    <name evidence="8" type="primary">rfbC</name>
    <name evidence="8" type="ORF">ENO47_04685</name>
</gene>
<evidence type="ECO:0000256" key="6">
    <source>
        <dbReference type="PIRSR" id="PIRSR600888-3"/>
    </source>
</evidence>
<dbReference type="InterPro" id="IPR011051">
    <property type="entry name" value="RmlC_Cupin_sf"/>
</dbReference>